<sequence>MAHSSALVPDVVFESQPANAIAPVLTTTSLSVYGLLTVDVNEASAAAARFVQVAKQLSVPADIIFPNRAVIAPNLSIGAFGARKLETFARRLEEIGDLLLPLQLYSWQLGQTLRWSYLIVGPPVPLVTVLTVHGHGFPSG</sequence>
<dbReference type="Gene3D" id="3.40.47.10">
    <property type="match status" value="1"/>
</dbReference>
<organism evidence="2 3">
    <name type="scientific">Microcella humidisoli</name>
    <dbReference type="NCBI Taxonomy" id="2963406"/>
    <lineage>
        <taxon>Bacteria</taxon>
        <taxon>Bacillati</taxon>
        <taxon>Actinomycetota</taxon>
        <taxon>Actinomycetes</taxon>
        <taxon>Micrococcales</taxon>
        <taxon>Microbacteriaceae</taxon>
        <taxon>Microcella</taxon>
    </lineage>
</organism>
<evidence type="ECO:0000259" key="1">
    <source>
        <dbReference type="Pfam" id="PF02803"/>
    </source>
</evidence>
<name>A0ABY5FZY0_9MICO</name>
<dbReference type="Proteomes" id="UP001060039">
    <property type="component" value="Chromosome"/>
</dbReference>
<dbReference type="EMBL" id="CP101497">
    <property type="protein sequence ID" value="UTT63618.1"/>
    <property type="molecule type" value="Genomic_DNA"/>
</dbReference>
<dbReference type="InterPro" id="IPR016039">
    <property type="entry name" value="Thiolase-like"/>
</dbReference>
<feature type="domain" description="Thiolase C-terminal" evidence="1">
    <location>
        <begin position="4"/>
        <end position="94"/>
    </location>
</feature>
<accession>A0ABY5FZY0</accession>
<evidence type="ECO:0000313" key="3">
    <source>
        <dbReference type="Proteomes" id="UP001060039"/>
    </source>
</evidence>
<protein>
    <recommendedName>
        <fullName evidence="1">Thiolase C-terminal domain-containing protein</fullName>
    </recommendedName>
</protein>
<evidence type="ECO:0000313" key="2">
    <source>
        <dbReference type="EMBL" id="UTT63618.1"/>
    </source>
</evidence>
<reference evidence="2" key="1">
    <citation type="submission" date="2022-07" db="EMBL/GenBank/DDBJ databases">
        <title>Taxonomic analysis of Microcella humidisoli nov. sp., isolated from riverside soil.</title>
        <authorList>
            <person name="Molina K.M."/>
            <person name="Kim S.B."/>
        </authorList>
    </citation>
    <scope>NUCLEOTIDE SEQUENCE</scope>
    <source>
        <strain evidence="2">MMS21-STM10</strain>
    </source>
</reference>
<dbReference type="InterPro" id="IPR020617">
    <property type="entry name" value="Thiolase_C"/>
</dbReference>
<dbReference type="RefSeq" id="WP_255160750.1">
    <property type="nucleotide sequence ID" value="NZ_CP101497.1"/>
</dbReference>
<gene>
    <name evidence="2" type="ORF">NNL39_05835</name>
</gene>
<keyword evidence="3" id="KW-1185">Reference proteome</keyword>
<dbReference type="Pfam" id="PF02803">
    <property type="entry name" value="Thiolase_C"/>
    <property type="match status" value="1"/>
</dbReference>
<proteinExistence type="predicted"/>